<dbReference type="Gene3D" id="3.40.50.720">
    <property type="entry name" value="NAD(P)-binding Rossmann-like Domain"/>
    <property type="match status" value="1"/>
</dbReference>
<evidence type="ECO:0000313" key="5">
    <source>
        <dbReference type="Proteomes" id="UP000465812"/>
    </source>
</evidence>
<name>A0A1X0FM69_MYCNT</name>
<dbReference type="EMBL" id="MVHW01000024">
    <property type="protein sequence ID" value="ORB02843.1"/>
    <property type="molecule type" value="Genomic_DNA"/>
</dbReference>
<evidence type="ECO:0000313" key="2">
    <source>
        <dbReference type="EMBL" id="BBY38031.1"/>
    </source>
</evidence>
<feature type="domain" description="NAD(P)-binding" evidence="1">
    <location>
        <begin position="7"/>
        <end position="183"/>
    </location>
</feature>
<dbReference type="AlphaFoldDB" id="A0A1X0FM69"/>
<dbReference type="Gene3D" id="3.90.25.10">
    <property type="entry name" value="UDP-galactose 4-epimerase, domain 1"/>
    <property type="match status" value="1"/>
</dbReference>
<dbReference type="InterPro" id="IPR016040">
    <property type="entry name" value="NAD(P)-bd_dom"/>
</dbReference>
<evidence type="ECO:0000313" key="3">
    <source>
        <dbReference type="EMBL" id="ORB02843.1"/>
    </source>
</evidence>
<sequence>MTFVITGATGKLGALTVDALLHRGVEPSDIVAAGRAKGRLAELAARGVRVAQIDFDDSSSLRAAFDGANRVLLVSAPGNPHRKLQHRNAIQAAEAAGVQLLAYTSWVHADTSTMLVAVDHRATEQALDSVSTPRVVLRCAGYFEARTGMIPFWRTLGEVLGAAGDGRVSSVSRVDLAVAAAVVLTTDGHDGAIYELAGDEPYTLSEFAAELSRQTGDRLPYVDVDVDEFEARLVGAGLQRRLAVNLADYDRAAAAGEALVETGELRRLVGRPLTELSEAIARALAKQ</sequence>
<dbReference type="Pfam" id="PF13460">
    <property type="entry name" value="NAD_binding_10"/>
    <property type="match status" value="1"/>
</dbReference>
<protein>
    <submittedName>
        <fullName evidence="2">NAD(P)-dependent oxidoreductase</fullName>
    </submittedName>
</protein>
<dbReference type="InterPro" id="IPR052718">
    <property type="entry name" value="NmrA-type_oxidoreductase"/>
</dbReference>
<dbReference type="RefSeq" id="WP_083097137.1">
    <property type="nucleotide sequence ID" value="NZ_AP022590.1"/>
</dbReference>
<keyword evidence="5" id="KW-1185">Reference proteome</keyword>
<dbReference type="PANTHER" id="PTHR47129">
    <property type="entry name" value="QUINONE OXIDOREDUCTASE 2"/>
    <property type="match status" value="1"/>
</dbReference>
<dbReference type="STRING" id="560555.BST30_19215"/>
<evidence type="ECO:0000259" key="1">
    <source>
        <dbReference type="Pfam" id="PF13460"/>
    </source>
</evidence>
<dbReference type="InterPro" id="IPR036291">
    <property type="entry name" value="NAD(P)-bd_dom_sf"/>
</dbReference>
<reference evidence="3 4" key="1">
    <citation type="submission" date="2017-02" db="EMBL/GenBank/DDBJ databases">
        <title>The new phylogeny of genus Mycobacterium.</title>
        <authorList>
            <person name="Tortoli E."/>
            <person name="Trovato A."/>
            <person name="Cirillo D.M."/>
        </authorList>
    </citation>
    <scope>NUCLEOTIDE SEQUENCE [LARGE SCALE GENOMIC DNA]</scope>
    <source>
        <strain evidence="3 4">DSM 45255</strain>
    </source>
</reference>
<reference evidence="2 5" key="2">
    <citation type="journal article" date="2019" name="Emerg. Microbes Infect.">
        <title>Comprehensive subspecies identification of 175 nontuberculous mycobacteria species based on 7547 genomic profiles.</title>
        <authorList>
            <person name="Matsumoto Y."/>
            <person name="Kinjo T."/>
            <person name="Motooka D."/>
            <person name="Nabeya D."/>
            <person name="Jung N."/>
            <person name="Uechi K."/>
            <person name="Horii T."/>
            <person name="Iida T."/>
            <person name="Fujita J."/>
            <person name="Nakamura S."/>
        </authorList>
    </citation>
    <scope>NUCLEOTIDE SEQUENCE [LARGE SCALE GENOMIC DNA]</scope>
    <source>
        <strain evidence="2 5">JCM 18113</strain>
    </source>
</reference>
<dbReference type="Proteomes" id="UP000465812">
    <property type="component" value="Chromosome"/>
</dbReference>
<dbReference type="PANTHER" id="PTHR47129:SF1">
    <property type="entry name" value="NMRA-LIKE DOMAIN-CONTAINING PROTEIN"/>
    <property type="match status" value="1"/>
</dbReference>
<evidence type="ECO:0000313" key="4">
    <source>
        <dbReference type="Proteomes" id="UP000192760"/>
    </source>
</evidence>
<organism evidence="3 4">
    <name type="scientific">Mycobacterium mantenii</name>
    <dbReference type="NCBI Taxonomy" id="560555"/>
    <lineage>
        <taxon>Bacteria</taxon>
        <taxon>Bacillati</taxon>
        <taxon>Actinomycetota</taxon>
        <taxon>Actinomycetes</taxon>
        <taxon>Mycobacteriales</taxon>
        <taxon>Mycobacteriaceae</taxon>
        <taxon>Mycobacterium</taxon>
        <taxon>Mycobacterium avium complex (MAC)</taxon>
    </lineage>
</organism>
<dbReference type="EMBL" id="AP022590">
    <property type="protein sequence ID" value="BBY38031.1"/>
    <property type="molecule type" value="Genomic_DNA"/>
</dbReference>
<accession>A0A1X0FM69</accession>
<proteinExistence type="predicted"/>
<gene>
    <name evidence="3" type="ORF">BST30_19215</name>
    <name evidence="2" type="ORF">MMAN_21650</name>
</gene>
<dbReference type="Proteomes" id="UP000192760">
    <property type="component" value="Unassembled WGS sequence"/>
</dbReference>
<dbReference type="SUPFAM" id="SSF51735">
    <property type="entry name" value="NAD(P)-binding Rossmann-fold domains"/>
    <property type="match status" value="1"/>
</dbReference>
<reference evidence="2" key="3">
    <citation type="submission" date="2020-02" db="EMBL/GenBank/DDBJ databases">
        <authorList>
            <person name="Matsumoto Y."/>
            <person name="Motooka D."/>
            <person name="Nakamura S."/>
        </authorList>
    </citation>
    <scope>NUCLEOTIDE SEQUENCE</scope>
    <source>
        <strain evidence="2">JCM 18113</strain>
    </source>
</reference>